<evidence type="ECO:0000256" key="1">
    <source>
        <dbReference type="ARBA" id="ARBA00023002"/>
    </source>
</evidence>
<gene>
    <name evidence="5" type="ORF">GCM10009808_00890</name>
</gene>
<comment type="caution">
    <text evidence="5">The sequence shown here is derived from an EMBL/GenBank/DDBJ whole genome shotgun (WGS) entry which is preliminary data.</text>
</comment>
<keyword evidence="6" id="KW-1185">Reference proteome</keyword>
<name>A0ABN2HHG1_9MICO</name>
<accession>A0ABN2HHG1</accession>
<dbReference type="PANTHER" id="PTHR43818:SF11">
    <property type="entry name" value="BCDNA.GH03377"/>
    <property type="match status" value="1"/>
</dbReference>
<dbReference type="Proteomes" id="UP001501690">
    <property type="component" value="Unassembled WGS sequence"/>
</dbReference>
<dbReference type="EMBL" id="BAAAPL010000001">
    <property type="protein sequence ID" value="GAA1687715.1"/>
    <property type="molecule type" value="Genomic_DNA"/>
</dbReference>
<proteinExistence type="predicted"/>
<dbReference type="RefSeq" id="WP_344067763.1">
    <property type="nucleotide sequence ID" value="NZ_BAAAPL010000001.1"/>
</dbReference>
<dbReference type="PANTHER" id="PTHR43818">
    <property type="entry name" value="BCDNA.GH03377"/>
    <property type="match status" value="1"/>
</dbReference>
<dbReference type="InterPro" id="IPR050463">
    <property type="entry name" value="Gfo/Idh/MocA_oxidrdct_glycsds"/>
</dbReference>
<dbReference type="InterPro" id="IPR055170">
    <property type="entry name" value="GFO_IDH_MocA-like_dom"/>
</dbReference>
<feature type="domain" description="GFO/IDH/MocA-like oxidoreductase" evidence="4">
    <location>
        <begin position="128"/>
        <end position="259"/>
    </location>
</feature>
<reference evidence="5 6" key="1">
    <citation type="journal article" date="2019" name="Int. J. Syst. Evol. Microbiol.">
        <title>The Global Catalogue of Microorganisms (GCM) 10K type strain sequencing project: providing services to taxonomists for standard genome sequencing and annotation.</title>
        <authorList>
            <consortium name="The Broad Institute Genomics Platform"/>
            <consortium name="The Broad Institute Genome Sequencing Center for Infectious Disease"/>
            <person name="Wu L."/>
            <person name="Ma J."/>
        </authorList>
    </citation>
    <scope>NUCLEOTIDE SEQUENCE [LARGE SCALE GENOMIC DNA]</scope>
    <source>
        <strain evidence="5 6">JCM 15577</strain>
    </source>
</reference>
<dbReference type="Gene3D" id="3.30.360.10">
    <property type="entry name" value="Dihydrodipicolinate Reductase, domain 2"/>
    <property type="match status" value="1"/>
</dbReference>
<protein>
    <submittedName>
        <fullName evidence="5">Gfo/Idh/MocA family oxidoreductase</fullName>
    </submittedName>
</protein>
<keyword evidence="2" id="KW-0520">NAD</keyword>
<evidence type="ECO:0000313" key="5">
    <source>
        <dbReference type="EMBL" id="GAA1687715.1"/>
    </source>
</evidence>
<evidence type="ECO:0000256" key="2">
    <source>
        <dbReference type="ARBA" id="ARBA00023027"/>
    </source>
</evidence>
<dbReference type="Pfam" id="PF01408">
    <property type="entry name" value="GFO_IDH_MocA"/>
    <property type="match status" value="1"/>
</dbReference>
<dbReference type="Gene3D" id="3.40.50.720">
    <property type="entry name" value="NAD(P)-binding Rossmann-like Domain"/>
    <property type="match status" value="1"/>
</dbReference>
<keyword evidence="1" id="KW-0560">Oxidoreductase</keyword>
<evidence type="ECO:0000259" key="3">
    <source>
        <dbReference type="Pfam" id="PF01408"/>
    </source>
</evidence>
<evidence type="ECO:0000313" key="6">
    <source>
        <dbReference type="Proteomes" id="UP001501690"/>
    </source>
</evidence>
<organism evidence="5 6">
    <name type="scientific">Microbacterium sediminicola</name>
    <dbReference type="NCBI Taxonomy" id="415210"/>
    <lineage>
        <taxon>Bacteria</taxon>
        <taxon>Bacillati</taxon>
        <taxon>Actinomycetota</taxon>
        <taxon>Actinomycetes</taxon>
        <taxon>Micrococcales</taxon>
        <taxon>Microbacteriaceae</taxon>
        <taxon>Microbacterium</taxon>
    </lineage>
</organism>
<dbReference type="SUPFAM" id="SSF55347">
    <property type="entry name" value="Glyceraldehyde-3-phosphate dehydrogenase-like, C-terminal domain"/>
    <property type="match status" value="1"/>
</dbReference>
<dbReference type="Pfam" id="PF22725">
    <property type="entry name" value="GFO_IDH_MocA_C3"/>
    <property type="match status" value="1"/>
</dbReference>
<dbReference type="InterPro" id="IPR036291">
    <property type="entry name" value="NAD(P)-bd_dom_sf"/>
</dbReference>
<sequence>MSALRIGIVGAGFMGAVHARAARAAGARVTGIVASTPERGSTAAEELGIDRGFATLDEMLASGEMDVIHITTPNRLHAPQALAVLDAGLPVVCEKPLTTSLASARALADAAAGQVATVPFVYRFHPLVRDARARIAAGEIGPVITVRGAYLQDWLLSAPADAWRLNPVDGGRSVTFADVGSHLVDLLEFVTGDRIVRLVATARTVGPGRVPRAVSAGEQSIALTVEFSRGAIGSLLVSQVAPGRKNQLSFEIAGSDASVAFDQEHPETMWVGKRAASMLILRDAAQMAPDAARLERTPAGHPQGYQDAFTAFAADTYAAVAGAAPDGLPTFEDGVRAVQLTEAVLESAATGQWEDTP</sequence>
<evidence type="ECO:0000259" key="4">
    <source>
        <dbReference type="Pfam" id="PF22725"/>
    </source>
</evidence>
<dbReference type="InterPro" id="IPR000683">
    <property type="entry name" value="Gfo/Idh/MocA-like_OxRdtase_N"/>
</dbReference>
<dbReference type="SUPFAM" id="SSF51735">
    <property type="entry name" value="NAD(P)-binding Rossmann-fold domains"/>
    <property type="match status" value="1"/>
</dbReference>
<feature type="domain" description="Gfo/Idh/MocA-like oxidoreductase N-terminal" evidence="3">
    <location>
        <begin position="4"/>
        <end position="114"/>
    </location>
</feature>